<dbReference type="Proteomes" id="UP000625711">
    <property type="component" value="Unassembled WGS sequence"/>
</dbReference>
<name>A0A834IZR3_RHYFE</name>
<keyword evidence="10" id="KW-0249">Electron transport</keyword>
<dbReference type="InterPro" id="IPR019329">
    <property type="entry name" value="NADH_UbQ_OxRdtase_ESSS_su"/>
</dbReference>
<keyword evidence="12" id="KW-0496">Mitochondrion</keyword>
<dbReference type="PANTHER" id="PTHR13327:SF0">
    <property type="entry name" value="NADH DEHYDROGENASE [UBIQUINONE] 1 BETA SUBCOMPLEX SUBUNIT 11, MITOCHONDRIAL"/>
    <property type="match status" value="1"/>
</dbReference>
<evidence type="ECO:0000256" key="17">
    <source>
        <dbReference type="SAM" id="Phobius"/>
    </source>
</evidence>
<dbReference type="PANTHER" id="PTHR13327">
    <property type="entry name" value="NADH-UBIQUINONE OXIDOREDUCTASE ESSS SUBUNIT, MITOCHONDRIAL PRECURSOR"/>
    <property type="match status" value="1"/>
</dbReference>
<evidence type="ECO:0000256" key="14">
    <source>
        <dbReference type="ARBA" id="ARBA00030753"/>
    </source>
</evidence>
<protein>
    <recommendedName>
        <fullName evidence="4">NADH dehydrogenase [ubiquinone] 1 beta subcomplex subunit 11, mitochondrial</fullName>
    </recommendedName>
    <alternativeName>
        <fullName evidence="15">Complex I-ESSS</fullName>
    </alternativeName>
    <alternativeName>
        <fullName evidence="14">NADH-ubiquinone oxidoreductase ESSS subunit</fullName>
    </alternativeName>
</protein>
<evidence type="ECO:0000256" key="2">
    <source>
        <dbReference type="ARBA" id="ARBA00004434"/>
    </source>
</evidence>
<keyword evidence="9" id="KW-0809">Transit peptide</keyword>
<evidence type="ECO:0000256" key="4">
    <source>
        <dbReference type="ARBA" id="ARBA00018632"/>
    </source>
</evidence>
<evidence type="ECO:0000313" key="18">
    <source>
        <dbReference type="EMBL" id="KAF7287305.1"/>
    </source>
</evidence>
<evidence type="ECO:0000256" key="3">
    <source>
        <dbReference type="ARBA" id="ARBA00008915"/>
    </source>
</evidence>
<evidence type="ECO:0000256" key="9">
    <source>
        <dbReference type="ARBA" id="ARBA00022946"/>
    </source>
</evidence>
<reference evidence="18" key="1">
    <citation type="submission" date="2020-08" db="EMBL/GenBank/DDBJ databases">
        <title>Genome sequencing and assembly of the red palm weevil Rhynchophorus ferrugineus.</title>
        <authorList>
            <person name="Dias G.B."/>
            <person name="Bergman C.M."/>
            <person name="Manee M."/>
        </authorList>
    </citation>
    <scope>NUCLEOTIDE SEQUENCE</scope>
    <source>
        <strain evidence="18">AA-2017</strain>
        <tissue evidence="18">Whole larva</tissue>
    </source>
</reference>
<evidence type="ECO:0000256" key="5">
    <source>
        <dbReference type="ARBA" id="ARBA00022448"/>
    </source>
</evidence>
<keyword evidence="11 17" id="KW-1133">Transmembrane helix</keyword>
<evidence type="ECO:0000313" key="19">
    <source>
        <dbReference type="Proteomes" id="UP000625711"/>
    </source>
</evidence>
<dbReference type="AlphaFoldDB" id="A0A834IZR3"/>
<evidence type="ECO:0000256" key="16">
    <source>
        <dbReference type="ARBA" id="ARBA00046528"/>
    </source>
</evidence>
<keyword evidence="5" id="KW-0813">Transport</keyword>
<comment type="caution">
    <text evidence="18">The sequence shown here is derived from an EMBL/GenBank/DDBJ whole genome shotgun (WGS) entry which is preliminary data.</text>
</comment>
<dbReference type="OrthoDB" id="5917019at2759"/>
<dbReference type="GO" id="GO:0005743">
    <property type="term" value="C:mitochondrial inner membrane"/>
    <property type="evidence" value="ECO:0007669"/>
    <property type="project" value="UniProtKB-SubCell"/>
</dbReference>
<evidence type="ECO:0000256" key="1">
    <source>
        <dbReference type="ARBA" id="ARBA00003195"/>
    </source>
</evidence>
<dbReference type="EMBL" id="JAACXV010000014">
    <property type="protein sequence ID" value="KAF7287305.1"/>
    <property type="molecule type" value="Genomic_DNA"/>
</dbReference>
<evidence type="ECO:0000256" key="8">
    <source>
        <dbReference type="ARBA" id="ARBA00022792"/>
    </source>
</evidence>
<keyword evidence="8" id="KW-0999">Mitochondrion inner membrane</keyword>
<comment type="subunit">
    <text evidence="16">Complex I is composed of 45 different subunits. Interacts with BCAP31.</text>
</comment>
<comment type="function">
    <text evidence="1">Accessory subunit of the mitochondrial membrane respiratory chain NADH dehydrogenase (Complex I), that is believed not to be involved in catalysis. Complex I functions in the transfer of electrons from NADH to the respiratory chain. The immediate electron acceptor for the enzyme is believed to be ubiquinone.</text>
</comment>
<proteinExistence type="inferred from homology"/>
<evidence type="ECO:0000256" key="12">
    <source>
        <dbReference type="ARBA" id="ARBA00023128"/>
    </source>
</evidence>
<feature type="transmembrane region" description="Helical" evidence="17">
    <location>
        <begin position="70"/>
        <end position="88"/>
    </location>
</feature>
<organism evidence="18 19">
    <name type="scientific">Rhynchophorus ferrugineus</name>
    <name type="common">Red palm weevil</name>
    <name type="synonym">Curculio ferrugineus</name>
    <dbReference type="NCBI Taxonomy" id="354439"/>
    <lineage>
        <taxon>Eukaryota</taxon>
        <taxon>Metazoa</taxon>
        <taxon>Ecdysozoa</taxon>
        <taxon>Arthropoda</taxon>
        <taxon>Hexapoda</taxon>
        <taxon>Insecta</taxon>
        <taxon>Pterygota</taxon>
        <taxon>Neoptera</taxon>
        <taxon>Endopterygota</taxon>
        <taxon>Coleoptera</taxon>
        <taxon>Polyphaga</taxon>
        <taxon>Cucujiformia</taxon>
        <taxon>Curculionidae</taxon>
        <taxon>Dryophthorinae</taxon>
        <taxon>Rhynchophorus</taxon>
    </lineage>
</organism>
<evidence type="ECO:0000256" key="15">
    <source>
        <dbReference type="ARBA" id="ARBA00031387"/>
    </source>
</evidence>
<evidence type="ECO:0000256" key="10">
    <source>
        <dbReference type="ARBA" id="ARBA00022982"/>
    </source>
</evidence>
<evidence type="ECO:0000256" key="7">
    <source>
        <dbReference type="ARBA" id="ARBA00022692"/>
    </source>
</evidence>
<comment type="similarity">
    <text evidence="3">Belongs to the complex I NDUFB11 subunit family.</text>
</comment>
<dbReference type="Pfam" id="PF10183">
    <property type="entry name" value="ESSS"/>
    <property type="match status" value="1"/>
</dbReference>
<evidence type="ECO:0000256" key="6">
    <source>
        <dbReference type="ARBA" id="ARBA00022660"/>
    </source>
</evidence>
<keyword evidence="6" id="KW-0679">Respiratory chain</keyword>
<gene>
    <name evidence="18" type="ORF">GWI33_001670</name>
</gene>
<accession>A0A834IZR3</accession>
<keyword evidence="13 17" id="KW-0472">Membrane</keyword>
<comment type="subcellular location">
    <subcellularLocation>
        <location evidence="2">Mitochondrion inner membrane</location>
        <topology evidence="2">Single-pass membrane protein</topology>
    </subcellularLocation>
</comment>
<evidence type="ECO:0000256" key="13">
    <source>
        <dbReference type="ARBA" id="ARBA00023136"/>
    </source>
</evidence>
<sequence>MAQIVSARRALFQRFYTSFQKRLVSTSKKNNDTVAAEISSRPARAETKNWVSYGFDYNSKEVDRNAMHSLLFAGISILLVTGGFYIAYMPDYNLRDWSTREAFLELRRREEAGLPLVDPNLIPPEKIVLPTDEELGDTEIII</sequence>
<keyword evidence="7 17" id="KW-0812">Transmembrane</keyword>
<evidence type="ECO:0000256" key="11">
    <source>
        <dbReference type="ARBA" id="ARBA00022989"/>
    </source>
</evidence>
<keyword evidence="19" id="KW-1185">Reference proteome</keyword>